<accession>A0A8H6L4V0</accession>
<organism evidence="2 3">
    <name type="scientific">Letharia columbiana</name>
    <dbReference type="NCBI Taxonomy" id="112416"/>
    <lineage>
        <taxon>Eukaryota</taxon>
        <taxon>Fungi</taxon>
        <taxon>Dikarya</taxon>
        <taxon>Ascomycota</taxon>
        <taxon>Pezizomycotina</taxon>
        <taxon>Lecanoromycetes</taxon>
        <taxon>OSLEUM clade</taxon>
        <taxon>Lecanoromycetidae</taxon>
        <taxon>Lecanorales</taxon>
        <taxon>Lecanorineae</taxon>
        <taxon>Parmeliaceae</taxon>
        <taxon>Letharia</taxon>
    </lineage>
</organism>
<gene>
    <name evidence="2" type="ORF">HO173_006338</name>
</gene>
<evidence type="ECO:0000313" key="2">
    <source>
        <dbReference type="EMBL" id="KAF6235655.1"/>
    </source>
</evidence>
<feature type="signal peptide" evidence="1">
    <location>
        <begin position="1"/>
        <end position="18"/>
    </location>
</feature>
<dbReference type="EMBL" id="JACCJC010000024">
    <property type="protein sequence ID" value="KAF6235655.1"/>
    <property type="molecule type" value="Genomic_DNA"/>
</dbReference>
<feature type="chain" id="PRO_5034119992" description="Fungal N-terminal domain-containing protein" evidence="1">
    <location>
        <begin position="19"/>
        <end position="213"/>
    </location>
</feature>
<sequence length="213" mass="23275">MDPFSLAVGLSGLVALTAQTLKLTQQYLHGVKHASEAADALGAELQLLHDTLCRLDGFLRSDGAQRQSFDEASVLVSSTGACRTKLEVLHKKLDGAAKSRLNRALWPLNEKEHRQSVQELRAVAQCIHFAMTIDECALLSKTSEDVIEVLRKHLETFQTLTDISHSTASLELSVKGNLPQFDGGFPRSEDIVSGPCISSTLVFRLWLVHTAAV</sequence>
<dbReference type="AlphaFoldDB" id="A0A8H6L4V0"/>
<protein>
    <recommendedName>
        <fullName evidence="4">Fungal N-terminal domain-containing protein</fullName>
    </recommendedName>
</protein>
<proteinExistence type="predicted"/>
<dbReference type="Proteomes" id="UP000578531">
    <property type="component" value="Unassembled WGS sequence"/>
</dbReference>
<evidence type="ECO:0000313" key="3">
    <source>
        <dbReference type="Proteomes" id="UP000578531"/>
    </source>
</evidence>
<dbReference type="RefSeq" id="XP_037165023.1">
    <property type="nucleotide sequence ID" value="XM_037308249.1"/>
</dbReference>
<name>A0A8H6L4V0_9LECA</name>
<evidence type="ECO:0008006" key="4">
    <source>
        <dbReference type="Google" id="ProtNLM"/>
    </source>
</evidence>
<keyword evidence="1" id="KW-0732">Signal</keyword>
<keyword evidence="3" id="KW-1185">Reference proteome</keyword>
<comment type="caution">
    <text evidence="2">The sequence shown here is derived from an EMBL/GenBank/DDBJ whole genome shotgun (WGS) entry which is preliminary data.</text>
</comment>
<evidence type="ECO:0000256" key="1">
    <source>
        <dbReference type="SAM" id="SignalP"/>
    </source>
</evidence>
<dbReference type="OrthoDB" id="448455at2759"/>
<reference evidence="2 3" key="1">
    <citation type="journal article" date="2020" name="Genomics">
        <title>Complete, high-quality genomes from long-read metagenomic sequencing of two wolf lichen thalli reveals enigmatic genome architecture.</title>
        <authorList>
            <person name="McKenzie S.K."/>
            <person name="Walston R.F."/>
            <person name="Allen J.L."/>
        </authorList>
    </citation>
    <scope>NUCLEOTIDE SEQUENCE [LARGE SCALE GENOMIC DNA]</scope>
    <source>
        <strain evidence="2">WasteWater2</strain>
    </source>
</reference>
<dbReference type="GeneID" id="59287999"/>